<feature type="compositionally biased region" description="Basic and acidic residues" evidence="1">
    <location>
        <begin position="97"/>
        <end position="110"/>
    </location>
</feature>
<dbReference type="PANTHER" id="PTHR34776:SF1">
    <property type="entry name" value="F17F16.3 PROTEIN"/>
    <property type="match status" value="1"/>
</dbReference>
<organism evidence="2 3">
    <name type="scientific">Acrodontium crateriforme</name>
    <dbReference type="NCBI Taxonomy" id="150365"/>
    <lineage>
        <taxon>Eukaryota</taxon>
        <taxon>Fungi</taxon>
        <taxon>Dikarya</taxon>
        <taxon>Ascomycota</taxon>
        <taxon>Pezizomycotina</taxon>
        <taxon>Dothideomycetes</taxon>
        <taxon>Dothideomycetidae</taxon>
        <taxon>Mycosphaerellales</taxon>
        <taxon>Teratosphaeriaceae</taxon>
        <taxon>Acrodontium</taxon>
    </lineage>
</organism>
<dbReference type="AlphaFoldDB" id="A0AAQ3M5V7"/>
<feature type="region of interest" description="Disordered" evidence="1">
    <location>
        <begin position="1"/>
        <end position="154"/>
    </location>
</feature>
<feature type="compositionally biased region" description="Low complexity" evidence="1">
    <location>
        <begin position="11"/>
        <end position="23"/>
    </location>
</feature>
<dbReference type="PANTHER" id="PTHR34776">
    <property type="entry name" value="F17F16.3 PROTEIN"/>
    <property type="match status" value="1"/>
</dbReference>
<name>A0AAQ3M5V7_9PEZI</name>
<feature type="compositionally biased region" description="Basic and acidic residues" evidence="1">
    <location>
        <begin position="395"/>
        <end position="406"/>
    </location>
</feature>
<dbReference type="EMBL" id="CP138583">
    <property type="protein sequence ID" value="WPH00446.1"/>
    <property type="molecule type" value="Genomic_DNA"/>
</dbReference>
<protein>
    <recommendedName>
        <fullName evidence="4">BTB domain transcription factor</fullName>
    </recommendedName>
</protein>
<feature type="compositionally biased region" description="Basic and acidic residues" evidence="1">
    <location>
        <begin position="50"/>
        <end position="71"/>
    </location>
</feature>
<keyword evidence="3" id="KW-1185">Reference proteome</keyword>
<evidence type="ECO:0000313" key="3">
    <source>
        <dbReference type="Proteomes" id="UP001303373"/>
    </source>
</evidence>
<evidence type="ECO:0008006" key="4">
    <source>
        <dbReference type="Google" id="ProtNLM"/>
    </source>
</evidence>
<accession>A0AAQ3M5V7</accession>
<gene>
    <name evidence="2" type="ORF">R9X50_00327500</name>
</gene>
<dbReference type="Proteomes" id="UP001303373">
    <property type="component" value="Chromosome 4"/>
</dbReference>
<feature type="compositionally biased region" description="Basic and acidic residues" evidence="1">
    <location>
        <begin position="129"/>
        <end position="152"/>
    </location>
</feature>
<sequence>MPGTRSSARLSGSQPGSSPQTQSDKGSAVKRKADDSNSPSSAKKKRGRPSKADKEQKTLEETMPFTDEKNNQAESETNDVEPEKNGHQNGANGKTNGESHKESDSSKAEKADEESNSEHKNGDQATAFDHVKADVGEDGKTSKTQTESKDDGDTIEEAAIEEDTEREDAQPSNLLEKGIIYFFTRGRVGVDNPDSVQDLARSYFVLRPLPAGAKLTDGVIQDLNNNRLVALPKKVWPKSGKDKFMAFVEKGKTSMETLKKEFFSGSDYNTQTLGTRHTPDVTPVGEGVYAITTTGGGQGVTHLAYMLTIPSEIGDVQTDMGIKKKGSFVLSLKNPKSSGPANAQLPQGADYPDDVFEEFRGRGWMPVHPKHLDYVNAQILLIGENFEDSSNLDAAPKDEKDENKETPEEELEKLEGEDEVRVEHLNGDDTIFADLGISSKDYPSVMTTW</sequence>
<reference evidence="2 3" key="1">
    <citation type="submission" date="2023-11" db="EMBL/GenBank/DDBJ databases">
        <title>An acidophilic fungus is an integral part of prey digestion in a carnivorous sundew plant.</title>
        <authorList>
            <person name="Tsai I.J."/>
        </authorList>
    </citation>
    <scope>NUCLEOTIDE SEQUENCE [LARGE SCALE GENOMIC DNA]</scope>
    <source>
        <strain evidence="2">169a</strain>
    </source>
</reference>
<feature type="compositionally biased region" description="Polar residues" evidence="1">
    <location>
        <begin position="87"/>
        <end position="96"/>
    </location>
</feature>
<feature type="compositionally biased region" description="Acidic residues" evidence="1">
    <location>
        <begin position="407"/>
        <end position="418"/>
    </location>
</feature>
<feature type="compositionally biased region" description="Polar residues" evidence="1">
    <location>
        <begin position="1"/>
        <end position="10"/>
    </location>
</feature>
<evidence type="ECO:0000256" key="1">
    <source>
        <dbReference type="SAM" id="MobiDB-lite"/>
    </source>
</evidence>
<proteinExistence type="predicted"/>
<evidence type="ECO:0000313" key="2">
    <source>
        <dbReference type="EMBL" id="WPH00446.1"/>
    </source>
</evidence>
<feature type="region of interest" description="Disordered" evidence="1">
    <location>
        <begin position="390"/>
        <end position="419"/>
    </location>
</feature>